<dbReference type="SUPFAM" id="SSF52317">
    <property type="entry name" value="Class I glutamine amidotransferase-like"/>
    <property type="match status" value="1"/>
</dbReference>
<proteinExistence type="predicted"/>
<feature type="domain" description="Aerotolerance regulator N-terminal" evidence="2">
    <location>
        <begin position="1"/>
        <end position="76"/>
    </location>
</feature>
<dbReference type="STRING" id="227084.SAMN05421855_102417"/>
<dbReference type="AlphaFoldDB" id="A0A1G7F972"/>
<dbReference type="RefSeq" id="WP_093142900.1">
    <property type="nucleotide sequence ID" value="NZ_BMWO01000002.1"/>
</dbReference>
<feature type="transmembrane region" description="Helical" evidence="1">
    <location>
        <begin position="616"/>
        <end position="635"/>
    </location>
</feature>
<dbReference type="Proteomes" id="UP000199321">
    <property type="component" value="Unassembled WGS sequence"/>
</dbReference>
<reference evidence="3 4" key="1">
    <citation type="submission" date="2016-10" db="EMBL/GenBank/DDBJ databases">
        <authorList>
            <person name="de Groot N.N."/>
        </authorList>
    </citation>
    <scope>NUCLEOTIDE SEQUENCE [LARGE SCALE GENOMIC DNA]</scope>
    <source>
        <strain evidence="3 4">DSM 16195</strain>
    </source>
</reference>
<feature type="transmembrane region" description="Helical" evidence="1">
    <location>
        <begin position="56"/>
        <end position="74"/>
    </location>
</feature>
<dbReference type="EMBL" id="FNBA01000002">
    <property type="protein sequence ID" value="SDE72510.1"/>
    <property type="molecule type" value="Genomic_DNA"/>
</dbReference>
<dbReference type="PANTHER" id="PTHR37464">
    <property type="entry name" value="BLL2463 PROTEIN"/>
    <property type="match status" value="1"/>
</dbReference>
<name>A0A1G7F972_9FLAO</name>
<keyword evidence="1" id="KW-0472">Membrane</keyword>
<dbReference type="InterPro" id="IPR029062">
    <property type="entry name" value="Class_I_gatase-like"/>
</dbReference>
<dbReference type="InterPro" id="IPR024163">
    <property type="entry name" value="Aerotolerance_reg_N"/>
</dbReference>
<evidence type="ECO:0000259" key="2">
    <source>
        <dbReference type="Pfam" id="PF07584"/>
    </source>
</evidence>
<sequence>MQFKHPELLYALFLLLIPIIIHLFQLRRFQKVDFTNVAFLKKVTIQTRKSSQLKKWLTLLMRLGALACLILAFAQPFTASKTALNTNKETVLYLDNSFSMQAKGSQGPLLQRAIKEIYERTGSEKISWFTNDFSRKNAAPQDFKSELLKVSYSQKQLSPSEVLLKANQLYSKEKGSFKRLVYISDFQLKEAFPETPQDLTIDAVQLKPDAMSNIAIDTAYIDTKNTTTTKLNVVVSSLAKNTQTVPISLYNGATLIAKTAVDFSETAKNTITFDINTSETFKGRLEINDPNLTFDNTLYFSINTPQKIKVLSINEGNANYLQRLFNQPEFEYQQESFNSLNYNDIATQNFIVVNEVKDIPTSLTTALKSFSDNGGSLFVIPSEETNITSFNTLLNSFSIGNFSEERKQEKQITQIVFDHPLYRDVFEKRVVNFQYPKVNSYYDASSNATAVLQFEDGKPFILQKQNTYISTAAINSENSNFQNSPLIVPTLYNMAQQSLKLPKLYYNIGQQNTFSVPVALIQDEILTLQDSINSFIPLQQTKANQVNITTTEMPTNAGIFQIKRKEQFLENISYNYNRSESHLQYADATTWDGVTTYKNIDALFTNISKENTINSFWKWFVIFALLFLLLEMLILKFKKN</sequence>
<evidence type="ECO:0000313" key="4">
    <source>
        <dbReference type="Proteomes" id="UP000199321"/>
    </source>
</evidence>
<dbReference type="NCBIfam" id="TIGR02226">
    <property type="entry name" value="two_anch"/>
    <property type="match status" value="1"/>
</dbReference>
<gene>
    <name evidence="3" type="ORF">SAMN05421855_102417</name>
</gene>
<dbReference type="InterPro" id="IPR011933">
    <property type="entry name" value="Double_TM_dom"/>
</dbReference>
<feature type="transmembrane region" description="Helical" evidence="1">
    <location>
        <begin position="6"/>
        <end position="24"/>
    </location>
</feature>
<evidence type="ECO:0000313" key="3">
    <source>
        <dbReference type="EMBL" id="SDE72510.1"/>
    </source>
</evidence>
<keyword evidence="1 3" id="KW-0812">Transmembrane</keyword>
<keyword evidence="1" id="KW-1133">Transmembrane helix</keyword>
<dbReference type="PANTHER" id="PTHR37464:SF1">
    <property type="entry name" value="BLL2463 PROTEIN"/>
    <property type="match status" value="1"/>
</dbReference>
<organism evidence="3 4">
    <name type="scientific">Ulvibacter litoralis</name>
    <dbReference type="NCBI Taxonomy" id="227084"/>
    <lineage>
        <taxon>Bacteria</taxon>
        <taxon>Pseudomonadati</taxon>
        <taxon>Bacteroidota</taxon>
        <taxon>Flavobacteriia</taxon>
        <taxon>Flavobacteriales</taxon>
        <taxon>Flavobacteriaceae</taxon>
        <taxon>Ulvibacter</taxon>
    </lineage>
</organism>
<protein>
    <submittedName>
        <fullName evidence="3">N-terminal double-transmembrane domain-containing protein</fullName>
    </submittedName>
</protein>
<dbReference type="OrthoDB" id="9810200at2"/>
<keyword evidence="4" id="KW-1185">Reference proteome</keyword>
<evidence type="ECO:0000256" key="1">
    <source>
        <dbReference type="SAM" id="Phobius"/>
    </source>
</evidence>
<accession>A0A1G7F972</accession>
<dbReference type="Pfam" id="PF07584">
    <property type="entry name" value="BatA"/>
    <property type="match status" value="1"/>
</dbReference>